<dbReference type="SMART" id="SM01091">
    <property type="entry name" value="CorC_HlyC"/>
    <property type="match status" value="1"/>
</dbReference>
<dbReference type="InterPro" id="IPR036318">
    <property type="entry name" value="FAD-bd_PCMH-like_sf"/>
</dbReference>
<dbReference type="Proteomes" id="UP000557204">
    <property type="component" value="Unassembled WGS sequence"/>
</dbReference>
<dbReference type="Pfam" id="PF03471">
    <property type="entry name" value="CorC_HlyC"/>
    <property type="match status" value="1"/>
</dbReference>
<dbReference type="InterPro" id="IPR044751">
    <property type="entry name" value="Ion_transp-like_CBS"/>
</dbReference>
<comment type="subcellular location">
    <subcellularLocation>
        <location evidence="1">Cell membrane</location>
        <topology evidence="1">Multi-pass membrane protein</topology>
    </subcellularLocation>
</comment>
<dbReference type="CDD" id="cd04590">
    <property type="entry name" value="CBS_pair_CorC_HlyC_assoc"/>
    <property type="match status" value="1"/>
</dbReference>
<keyword evidence="6 10" id="KW-1133">Transmembrane helix</keyword>
<evidence type="ECO:0000256" key="1">
    <source>
        <dbReference type="ARBA" id="ARBA00004651"/>
    </source>
</evidence>
<evidence type="ECO:0000256" key="9">
    <source>
        <dbReference type="PROSITE-ProRule" id="PRU00703"/>
    </source>
</evidence>
<evidence type="ECO:0000256" key="5">
    <source>
        <dbReference type="ARBA" id="ARBA00022737"/>
    </source>
</evidence>
<dbReference type="PROSITE" id="PS51371">
    <property type="entry name" value="CBS"/>
    <property type="match status" value="2"/>
</dbReference>
<feature type="domain" description="CBS" evidence="11">
    <location>
        <begin position="206"/>
        <end position="266"/>
    </location>
</feature>
<proteinExistence type="inferred from homology"/>
<dbReference type="RefSeq" id="WP_171247952.1">
    <property type="nucleotide sequence ID" value="NZ_JABFAJ010000024.1"/>
</dbReference>
<dbReference type="FunFam" id="3.10.580.10:FF:000002">
    <property type="entry name" value="Magnesium/cobalt efflux protein CorC"/>
    <property type="match status" value="1"/>
</dbReference>
<evidence type="ECO:0000256" key="10">
    <source>
        <dbReference type="SAM" id="Phobius"/>
    </source>
</evidence>
<comment type="similarity">
    <text evidence="2">Belongs to the UPF0053 family.</text>
</comment>
<dbReference type="EMBL" id="JABFAJ010000024">
    <property type="protein sequence ID" value="NNU28410.1"/>
    <property type="molecule type" value="Genomic_DNA"/>
</dbReference>
<dbReference type="InterPro" id="IPR005170">
    <property type="entry name" value="Transptr-assoc_dom"/>
</dbReference>
<dbReference type="Pfam" id="PF00571">
    <property type="entry name" value="CBS"/>
    <property type="match status" value="2"/>
</dbReference>
<dbReference type="GO" id="GO:0050660">
    <property type="term" value="F:flavin adenine dinucleotide binding"/>
    <property type="evidence" value="ECO:0007669"/>
    <property type="project" value="InterPro"/>
</dbReference>
<keyword evidence="8 10" id="KW-0472">Membrane</keyword>
<keyword evidence="3" id="KW-1003">Cell membrane</keyword>
<dbReference type="Gene3D" id="3.10.580.10">
    <property type="entry name" value="CBS-domain"/>
    <property type="match status" value="1"/>
</dbReference>
<dbReference type="PANTHER" id="PTHR22777">
    <property type="entry name" value="HEMOLYSIN-RELATED"/>
    <property type="match status" value="1"/>
</dbReference>
<dbReference type="SMART" id="SM00116">
    <property type="entry name" value="CBS"/>
    <property type="match status" value="2"/>
</dbReference>
<evidence type="ECO:0000256" key="2">
    <source>
        <dbReference type="ARBA" id="ARBA00006337"/>
    </source>
</evidence>
<organism evidence="12 13">
    <name type="scientific">Isoptericola sediminis</name>
    <dbReference type="NCBI Taxonomy" id="2733572"/>
    <lineage>
        <taxon>Bacteria</taxon>
        <taxon>Bacillati</taxon>
        <taxon>Actinomycetota</taxon>
        <taxon>Actinomycetes</taxon>
        <taxon>Micrococcales</taxon>
        <taxon>Promicromonosporaceae</taxon>
        <taxon>Isoptericola</taxon>
    </lineage>
</organism>
<sequence>MDAPDLVLWATLVAALGLSALLSAGEAAVERVTKVSLALALEEPGPDGGTPARRRRRNIRRAQALASDSRAAGSFALVRVLSETVSVASATLLLAHWFDRWWEVLLAAAVVGVLAGILVVRLSPRTWAHHRPTTALVMLAGPLSVVHRAVAWVPRRDRAADVAVPETDELQDMADRVRENEAIEEPERELLRSALQLGDTLAREVMVPRTDMVTAGADTSLQKAMRLFLRSGFSRIPVVGRTVDDLLGVVYLKDVARRLENDAGAADWPVRDVAREAVFVPESKPADDLLREMQARRSHIAIVVDEYGGVAGLVTVEDIIEELVGELTDEHDTVAEPEPEDLGDGLWRVPARMPVDELGELFDLRLDDDDVDTAGGLLAKALGKVPLAGSSADAGALRLEAEHVEGRRKKLASLLVRRIALPAVDEDDDVVPHDQKDAV</sequence>
<feature type="domain" description="CBS" evidence="11">
    <location>
        <begin position="273"/>
        <end position="330"/>
    </location>
</feature>
<evidence type="ECO:0000313" key="13">
    <source>
        <dbReference type="Proteomes" id="UP000557204"/>
    </source>
</evidence>
<gene>
    <name evidence="12" type="ORF">HLI28_12775</name>
</gene>
<name>A0A849K7I4_9MICO</name>
<evidence type="ECO:0000256" key="7">
    <source>
        <dbReference type="ARBA" id="ARBA00023122"/>
    </source>
</evidence>
<feature type="transmembrane region" description="Helical" evidence="10">
    <location>
        <begin position="104"/>
        <end position="123"/>
    </location>
</feature>
<dbReference type="Gene3D" id="3.30.465.10">
    <property type="match status" value="1"/>
</dbReference>
<dbReference type="InterPro" id="IPR016169">
    <property type="entry name" value="FAD-bd_PCMH_sub2"/>
</dbReference>
<reference evidence="12 13" key="1">
    <citation type="submission" date="2020-05" db="EMBL/GenBank/DDBJ databases">
        <title>Genome sequence of Isoptericola sp. JC619 isolated from Chilika lagoon, India.</title>
        <authorList>
            <person name="Kumar D."/>
            <person name="Appam K."/>
            <person name="Gandham S."/>
            <person name="Uppada J."/>
            <person name="Sasikala C."/>
            <person name="Venkata Ramana C."/>
        </authorList>
    </citation>
    <scope>NUCLEOTIDE SEQUENCE [LARGE SCALE GENOMIC DNA]</scope>
    <source>
        <strain evidence="12 13">JC619</strain>
    </source>
</reference>
<keyword evidence="7 9" id="KW-0129">CBS domain</keyword>
<evidence type="ECO:0000256" key="3">
    <source>
        <dbReference type="ARBA" id="ARBA00022475"/>
    </source>
</evidence>
<dbReference type="AlphaFoldDB" id="A0A849K7I4"/>
<feature type="transmembrane region" description="Helical" evidence="10">
    <location>
        <begin position="6"/>
        <end position="24"/>
    </location>
</feature>
<dbReference type="GO" id="GO:0005886">
    <property type="term" value="C:plasma membrane"/>
    <property type="evidence" value="ECO:0007669"/>
    <property type="project" value="UniProtKB-SubCell"/>
</dbReference>
<dbReference type="InterPro" id="IPR000644">
    <property type="entry name" value="CBS_dom"/>
</dbReference>
<evidence type="ECO:0000313" key="12">
    <source>
        <dbReference type="EMBL" id="NNU28410.1"/>
    </source>
</evidence>
<dbReference type="PANTHER" id="PTHR22777:SF32">
    <property type="entry name" value="UPF0053 INNER MEMBRANE PROTEIN YFJD"/>
    <property type="match status" value="1"/>
</dbReference>
<dbReference type="SUPFAM" id="SSF56176">
    <property type="entry name" value="FAD-binding/transporter-associated domain-like"/>
    <property type="match status" value="1"/>
</dbReference>
<evidence type="ECO:0000256" key="8">
    <source>
        <dbReference type="ARBA" id="ARBA00023136"/>
    </source>
</evidence>
<keyword evidence="4 10" id="KW-0812">Transmembrane</keyword>
<comment type="caution">
    <text evidence="12">The sequence shown here is derived from an EMBL/GenBank/DDBJ whole genome shotgun (WGS) entry which is preliminary data.</text>
</comment>
<dbReference type="SUPFAM" id="SSF54631">
    <property type="entry name" value="CBS-domain pair"/>
    <property type="match status" value="1"/>
</dbReference>
<accession>A0A849K7I4</accession>
<protein>
    <submittedName>
        <fullName evidence="12">HlyC/CorC family transporter</fullName>
    </submittedName>
</protein>
<dbReference type="InterPro" id="IPR002550">
    <property type="entry name" value="CNNM"/>
</dbReference>
<evidence type="ECO:0000256" key="6">
    <source>
        <dbReference type="ARBA" id="ARBA00022989"/>
    </source>
</evidence>
<keyword evidence="13" id="KW-1185">Reference proteome</keyword>
<evidence type="ECO:0000256" key="4">
    <source>
        <dbReference type="ARBA" id="ARBA00022692"/>
    </source>
</evidence>
<dbReference type="InterPro" id="IPR046342">
    <property type="entry name" value="CBS_dom_sf"/>
</dbReference>
<dbReference type="Pfam" id="PF01595">
    <property type="entry name" value="CNNM"/>
    <property type="match status" value="1"/>
</dbReference>
<evidence type="ECO:0000259" key="11">
    <source>
        <dbReference type="PROSITE" id="PS51371"/>
    </source>
</evidence>
<keyword evidence="5" id="KW-0677">Repeat</keyword>